<dbReference type="Proteomes" id="UP001610432">
    <property type="component" value="Unassembled WGS sequence"/>
</dbReference>
<dbReference type="SMART" id="SM00050">
    <property type="entry name" value="DISIN"/>
    <property type="match status" value="1"/>
</dbReference>
<dbReference type="SUPFAM" id="SSF57552">
    <property type="entry name" value="Blood coagulation inhibitor (disintegrin)"/>
    <property type="match status" value="1"/>
</dbReference>
<dbReference type="PRINTS" id="PR00289">
    <property type="entry name" value="DISINTEGRIN"/>
</dbReference>
<accession>A0ABR4LMZ8</accession>
<feature type="binding site" evidence="1">
    <location>
        <position position="365"/>
    </location>
    <ligand>
        <name>Zn(2+)</name>
        <dbReference type="ChEBI" id="CHEBI:29105"/>
        <note>catalytic</note>
    </ligand>
</feature>
<keyword evidence="1" id="KW-0862">Zinc</keyword>
<feature type="domain" description="Disintegrin" evidence="4">
    <location>
        <begin position="438"/>
        <end position="525"/>
    </location>
</feature>
<keyword evidence="3" id="KW-0732">Signal</keyword>
<dbReference type="Pfam" id="PF13583">
    <property type="entry name" value="Reprolysin_4"/>
    <property type="match status" value="1"/>
</dbReference>
<comment type="caution">
    <text evidence="1">Lacks conserved residue(s) required for the propagation of feature annotation.</text>
</comment>
<reference evidence="6 7" key="1">
    <citation type="submission" date="2024-07" db="EMBL/GenBank/DDBJ databases">
        <title>Section-level genome sequencing and comparative genomics of Aspergillus sections Usti and Cavernicolus.</title>
        <authorList>
            <consortium name="Lawrence Berkeley National Laboratory"/>
            <person name="Nybo J.L."/>
            <person name="Vesth T.C."/>
            <person name="Theobald S."/>
            <person name="Frisvad J.C."/>
            <person name="Larsen T.O."/>
            <person name="Kjaerboelling I."/>
            <person name="Rothschild-Mancinelli K."/>
            <person name="Lyhne E.K."/>
            <person name="Kogle M.E."/>
            <person name="Barry K."/>
            <person name="Clum A."/>
            <person name="Na H."/>
            <person name="Ledsgaard L."/>
            <person name="Lin J."/>
            <person name="Lipzen A."/>
            <person name="Kuo A."/>
            <person name="Riley R."/>
            <person name="Mondo S."/>
            <person name="Labutti K."/>
            <person name="Haridas S."/>
            <person name="Pangalinan J."/>
            <person name="Salamov A.A."/>
            <person name="Simmons B.A."/>
            <person name="Magnuson J.K."/>
            <person name="Chen J."/>
            <person name="Drula E."/>
            <person name="Henrissat B."/>
            <person name="Wiebenga A."/>
            <person name="Lubbers R.J."/>
            <person name="Gomes A.C."/>
            <person name="Macurrencykelacurrency M.R."/>
            <person name="Stajich J."/>
            <person name="Grigoriev I.V."/>
            <person name="Mortensen U.H."/>
            <person name="De Vries R.P."/>
            <person name="Baker S.E."/>
            <person name="Andersen M.R."/>
        </authorList>
    </citation>
    <scope>NUCLEOTIDE SEQUENCE [LARGE SCALE GENOMIC DNA]</scope>
    <source>
        <strain evidence="6 7">CBS 449.75</strain>
    </source>
</reference>
<feature type="transmembrane region" description="Helical" evidence="2">
    <location>
        <begin position="624"/>
        <end position="648"/>
    </location>
</feature>
<dbReference type="PANTHER" id="PTHR11905:SF222">
    <property type="entry name" value="ADAM FAMILY OF METALLOPROTEASE ADM-A (AFU_ORTHOLOGUE AFUA_6G14420)"/>
    <property type="match status" value="1"/>
</dbReference>
<evidence type="ECO:0000256" key="3">
    <source>
        <dbReference type="SAM" id="SignalP"/>
    </source>
</evidence>
<proteinExistence type="predicted"/>
<feature type="active site" evidence="1">
    <location>
        <position position="356"/>
    </location>
</feature>
<evidence type="ECO:0000256" key="2">
    <source>
        <dbReference type="SAM" id="Phobius"/>
    </source>
</evidence>
<dbReference type="PROSITE" id="PS50215">
    <property type="entry name" value="ADAM_MEPRO"/>
    <property type="match status" value="1"/>
</dbReference>
<evidence type="ECO:0000259" key="5">
    <source>
        <dbReference type="PROSITE" id="PS50215"/>
    </source>
</evidence>
<keyword evidence="7" id="KW-1185">Reference proteome</keyword>
<evidence type="ECO:0000313" key="7">
    <source>
        <dbReference type="Proteomes" id="UP001610432"/>
    </source>
</evidence>
<dbReference type="InterPro" id="IPR001762">
    <property type="entry name" value="Disintegrin_dom"/>
</dbReference>
<evidence type="ECO:0000259" key="4">
    <source>
        <dbReference type="PROSITE" id="PS50214"/>
    </source>
</evidence>
<organism evidence="6 7">
    <name type="scientific">Aspergillus lucknowensis</name>
    <dbReference type="NCBI Taxonomy" id="176173"/>
    <lineage>
        <taxon>Eukaryota</taxon>
        <taxon>Fungi</taxon>
        <taxon>Dikarya</taxon>
        <taxon>Ascomycota</taxon>
        <taxon>Pezizomycotina</taxon>
        <taxon>Eurotiomycetes</taxon>
        <taxon>Eurotiomycetidae</taxon>
        <taxon>Eurotiales</taxon>
        <taxon>Aspergillaceae</taxon>
        <taxon>Aspergillus</taxon>
        <taxon>Aspergillus subgen. Nidulantes</taxon>
    </lineage>
</organism>
<evidence type="ECO:0000313" key="6">
    <source>
        <dbReference type="EMBL" id="KAL2865906.1"/>
    </source>
</evidence>
<feature type="binding site" evidence="1">
    <location>
        <position position="355"/>
    </location>
    <ligand>
        <name>Zn(2+)</name>
        <dbReference type="ChEBI" id="CHEBI:29105"/>
        <note>catalytic</note>
    </ligand>
</feature>
<comment type="caution">
    <text evidence="6">The sequence shown here is derived from an EMBL/GenBank/DDBJ whole genome shotgun (WGS) entry which is preliminary data.</text>
</comment>
<dbReference type="EMBL" id="JBFXLQ010000028">
    <property type="protein sequence ID" value="KAL2865906.1"/>
    <property type="molecule type" value="Genomic_DNA"/>
</dbReference>
<name>A0ABR4LMZ8_9EURO</name>
<feature type="binding site" evidence="1">
    <location>
        <position position="359"/>
    </location>
    <ligand>
        <name>Zn(2+)</name>
        <dbReference type="ChEBI" id="CHEBI:29105"/>
        <note>catalytic</note>
    </ligand>
</feature>
<keyword evidence="2" id="KW-0812">Transmembrane</keyword>
<keyword evidence="1" id="KW-0479">Metal-binding</keyword>
<dbReference type="Gene3D" id="4.10.70.10">
    <property type="entry name" value="Disintegrin domain"/>
    <property type="match status" value="1"/>
</dbReference>
<dbReference type="Gene3D" id="3.40.390.10">
    <property type="entry name" value="Collagenase (Catalytic Domain)"/>
    <property type="match status" value="1"/>
</dbReference>
<dbReference type="InterPro" id="IPR024079">
    <property type="entry name" value="MetalloPept_cat_dom_sf"/>
</dbReference>
<sequence>MRKFLQLSVGLILSLAFHATHVTGYSLRSETSYNTTTLGNVVIHTPSQRVYSSAEFNITFSLEGHQKPLKLALTPNHDILSQNPHIQYLDANGQPQHTELMKRHHHRVFKGSVLLGSEINGWERAGWTRISIVRDGTAPLFDGAFSVWGVQYNINIDSNRMLVSHTSHNDTPTTQSNRTHSTKPHFAATKRQFTFDSPDLIDTIGSTDGCPTSRQIALVGIATDCVYTGSFSSSEDLVDSVVSMVNTASEVFESTFNIALALHNLTIEEEQCPTIASSDLPWNVGCSAGDLNWRLERFTSWREQSGGSENAYWTLLSGCPTGTAVGVSWVGELCNDELSANVVALADNQWQVFAHESAHTFGAYHDCDSSTCSRGQQCCPFSASTCDADGQYIMNAISTGAQTEFSPCTVGNVCSAMDDGRVDTQCLTTNSDTPTISAGECGNGVVEVGEDCDCGDDCDGNPCCDGSTCRFLGDAVCDDAEGSCCRDCQFASSGTVCRASVGECDIEETCSGDDAACPSDRHEDDGQSCGSESESDLFCSSGQCTSRDLQCQGQVQGDNSTISSCGDSTCALECSSPWGGAGSCSRVGDVLDGTPCDGGLCRGGQCRSRSEDDDSGESWVQENLSLVIGLSAGIGGLLLLAVLSSIVYCCCCRRRPKKVPNQLPLPLPPIAGYAPPPYSPRPAVPQTPYYRYA</sequence>
<keyword evidence="2" id="KW-0472">Membrane</keyword>
<evidence type="ECO:0000256" key="1">
    <source>
        <dbReference type="PROSITE-ProRule" id="PRU00276"/>
    </source>
</evidence>
<dbReference type="PANTHER" id="PTHR11905">
    <property type="entry name" value="ADAM A DISINTEGRIN AND METALLOPROTEASE DOMAIN"/>
    <property type="match status" value="1"/>
</dbReference>
<dbReference type="Pfam" id="PF00200">
    <property type="entry name" value="Disintegrin"/>
    <property type="match status" value="1"/>
</dbReference>
<dbReference type="InterPro" id="IPR001590">
    <property type="entry name" value="Peptidase_M12B"/>
</dbReference>
<protein>
    <submittedName>
        <fullName evidence="6">Metallo-peptidase family M12-domain-containing protein</fullName>
    </submittedName>
</protein>
<keyword evidence="2" id="KW-1133">Transmembrane helix</keyword>
<dbReference type="PROSITE" id="PS50214">
    <property type="entry name" value="DISINTEGRIN_2"/>
    <property type="match status" value="1"/>
</dbReference>
<dbReference type="InterPro" id="IPR036436">
    <property type="entry name" value="Disintegrin_dom_sf"/>
</dbReference>
<dbReference type="RefSeq" id="XP_070884885.1">
    <property type="nucleotide sequence ID" value="XM_071033211.1"/>
</dbReference>
<feature type="chain" id="PRO_5046382270" evidence="3">
    <location>
        <begin position="25"/>
        <end position="693"/>
    </location>
</feature>
<feature type="signal peptide" evidence="3">
    <location>
        <begin position="1"/>
        <end position="24"/>
    </location>
</feature>
<gene>
    <name evidence="6" type="ORF">BJX67DRAFT_382290</name>
</gene>
<dbReference type="GeneID" id="98148283"/>
<feature type="domain" description="Peptidase M12B" evidence="5">
    <location>
        <begin position="214"/>
        <end position="413"/>
    </location>
</feature>
<dbReference type="SUPFAM" id="SSF55486">
    <property type="entry name" value="Metalloproteases ('zincins'), catalytic domain"/>
    <property type="match status" value="1"/>
</dbReference>